<comment type="subcellular location">
    <subcellularLocation>
        <location evidence="1">Periplasm</location>
    </subcellularLocation>
</comment>
<dbReference type="GO" id="GO:0051301">
    <property type="term" value="P:cell division"/>
    <property type="evidence" value="ECO:0007669"/>
    <property type="project" value="UniProtKB-KW"/>
</dbReference>
<dbReference type="Pfam" id="PF16822">
    <property type="entry name" value="ALGX"/>
    <property type="match status" value="1"/>
</dbReference>
<dbReference type="Proteomes" id="UP000526003">
    <property type="component" value="Unassembled WGS sequence"/>
</dbReference>
<dbReference type="RefSeq" id="WP_185818202.1">
    <property type="nucleotide sequence ID" value="NZ_JACMYG010000006.1"/>
</dbReference>
<dbReference type="AlphaFoldDB" id="A0A7X1KWT8"/>
<reference evidence="10 11" key="1">
    <citation type="submission" date="2020-08" db="EMBL/GenBank/DDBJ databases">
        <title>Pseudomonas sp. nov.</title>
        <authorList>
            <person name="Gieschler S."/>
            <person name="Fiedler G."/>
            <person name="Brinks E."/>
            <person name="Boehnlein C."/>
            <person name="Franz C.M.A.P."/>
            <person name="Kabisch J."/>
        </authorList>
    </citation>
    <scope>NUCLEOTIDE SEQUENCE [LARGE SCALE GENOMIC DNA]</scope>
    <source>
        <strain evidence="10 11">MBT-1</strain>
    </source>
</reference>
<keyword evidence="8" id="KW-1133">Transmembrane helix</keyword>
<dbReference type="GO" id="GO:0042597">
    <property type="term" value="C:periplasmic space"/>
    <property type="evidence" value="ECO:0007669"/>
    <property type="project" value="UniProtKB-SubCell"/>
</dbReference>
<evidence type="ECO:0000313" key="10">
    <source>
        <dbReference type="EMBL" id="MBC2689695.1"/>
    </source>
</evidence>
<dbReference type="GO" id="GO:0042121">
    <property type="term" value="P:alginic acid biosynthetic process"/>
    <property type="evidence" value="ECO:0007669"/>
    <property type="project" value="UniProtKB-UniPathway"/>
</dbReference>
<evidence type="ECO:0000256" key="3">
    <source>
        <dbReference type="ARBA" id="ARBA00022679"/>
    </source>
</evidence>
<dbReference type="GO" id="GO:0016746">
    <property type="term" value="F:acyltransferase activity"/>
    <property type="evidence" value="ECO:0007669"/>
    <property type="project" value="UniProtKB-KW"/>
</dbReference>
<dbReference type="EMBL" id="JACMYG010000006">
    <property type="protein sequence ID" value="MBC2689695.1"/>
    <property type="molecule type" value="Genomic_DNA"/>
</dbReference>
<evidence type="ECO:0000256" key="8">
    <source>
        <dbReference type="SAM" id="Phobius"/>
    </source>
</evidence>
<organism evidence="10 11">
    <name type="scientific">Pseudomonas kielensis</name>
    <dbReference type="NCBI Taxonomy" id="2762577"/>
    <lineage>
        <taxon>Bacteria</taxon>
        <taxon>Pseudomonadati</taxon>
        <taxon>Pseudomonadota</taxon>
        <taxon>Gammaproteobacteria</taxon>
        <taxon>Pseudomonadales</taxon>
        <taxon>Pseudomonadaceae</taxon>
        <taxon>Pseudomonas</taxon>
    </lineage>
</organism>
<proteinExistence type="predicted"/>
<dbReference type="UniPathway" id="UPA00286"/>
<evidence type="ECO:0000256" key="1">
    <source>
        <dbReference type="ARBA" id="ARBA00004418"/>
    </source>
</evidence>
<gene>
    <name evidence="10" type="ORF">H7995_07770</name>
</gene>
<keyword evidence="3" id="KW-0808">Transferase</keyword>
<evidence type="ECO:0000313" key="11">
    <source>
        <dbReference type="Proteomes" id="UP000526003"/>
    </source>
</evidence>
<accession>A0A7X1KWT8</accession>
<feature type="domain" description="AlgX/AlgJ SGNH hydrolase-like" evidence="9">
    <location>
        <begin position="87"/>
        <end position="344"/>
    </location>
</feature>
<comment type="caution">
    <text evidence="10">The sequence shown here is derived from an EMBL/GenBank/DDBJ whole genome shotgun (WGS) entry which is preliminary data.</text>
</comment>
<keyword evidence="8" id="KW-0472">Membrane</keyword>
<sequence>MANEQKPVSHRMSAAAIIGLLVVGQAVGIWMLLHAKLEPGQLKPSAWVDGSAGQVLGHVMKLPLQDEADTLSSAVRYRFFGDLGAQVVQGCPNWLFYRDGLRAQPGVHDAYEARVRLMQHWVGDLRAHDLQVLVVTVPDKSRVQTEGLCGLQQSAQLQARLQGWQTRLAQAGVPHSDLYPALAQGNEPRFFHTDVHMTAVGAQAAAEVVGAQAVALLGSKGSQAFNVSPPGTAVPRMGDLISLAGLEKASPAWRPALDMAQPVSIEPLRSGGLLDDTPPVEVLLAGSSNGRRSEFAERLGMTLGRQVWNQSMDGGQFSGALLAALKKRDKWPSSLKLVIWEFSEMALSLPLTADERAVLATLPKQQDDHAL</sequence>
<evidence type="ECO:0000256" key="4">
    <source>
        <dbReference type="ARBA" id="ARBA00022729"/>
    </source>
</evidence>
<keyword evidence="7" id="KW-0012">Acyltransferase</keyword>
<feature type="transmembrane region" description="Helical" evidence="8">
    <location>
        <begin position="12"/>
        <end position="33"/>
    </location>
</feature>
<protein>
    <submittedName>
        <fullName evidence="10">Cell division protein FtsQ</fullName>
    </submittedName>
</protein>
<keyword evidence="8" id="KW-0812">Transmembrane</keyword>
<keyword evidence="4" id="KW-0732">Signal</keyword>
<evidence type="ECO:0000256" key="5">
    <source>
        <dbReference type="ARBA" id="ARBA00022764"/>
    </source>
</evidence>
<evidence type="ECO:0000256" key="7">
    <source>
        <dbReference type="ARBA" id="ARBA00023315"/>
    </source>
</evidence>
<name>A0A7X1KWT8_9PSED</name>
<evidence type="ECO:0000259" key="9">
    <source>
        <dbReference type="Pfam" id="PF16822"/>
    </source>
</evidence>
<keyword evidence="10" id="KW-0132">Cell division</keyword>
<evidence type="ECO:0000256" key="6">
    <source>
        <dbReference type="ARBA" id="ARBA00022841"/>
    </source>
</evidence>
<dbReference type="InterPro" id="IPR031811">
    <property type="entry name" value="ALGX/ALGJ_SGNH-like"/>
</dbReference>
<keyword evidence="10" id="KW-0131">Cell cycle</keyword>
<dbReference type="CDD" id="cd14444">
    <property type="entry name" value="AlgX_N_like_1"/>
    <property type="match status" value="1"/>
</dbReference>
<evidence type="ECO:0000256" key="2">
    <source>
        <dbReference type="ARBA" id="ARBA00005182"/>
    </source>
</evidence>
<keyword evidence="6" id="KW-0016">Alginate biosynthesis</keyword>
<comment type="pathway">
    <text evidence="2">Glycan biosynthesis; alginate biosynthesis.</text>
</comment>
<keyword evidence="11" id="KW-1185">Reference proteome</keyword>
<keyword evidence="5" id="KW-0574">Periplasm</keyword>